<protein>
    <submittedName>
        <fullName evidence="2">Paired box protein Pax-6</fullName>
    </submittedName>
</protein>
<proteinExistence type="predicted"/>
<keyword evidence="1" id="KW-0732">Signal</keyword>
<dbReference type="AlphaFoldDB" id="A0A5B7H538"/>
<sequence length="210" mass="23034">MHHHLHLLLTQVCLGPQVSSINRVLRNLAAQKEQGSVGVSASGGESVYDKLRMFNGGAAAAGWAAAWYPGAAAGHLGLPQHHNTALPPLPREDPKREALQKSLKPYIFPYMSSLPKPLPHTKTSKSFYTNSPYAIAPQLQITNTITPPHICSPFTTTIKNTRATTKHHPSYKSYTHHRTFNTIMKTIFAPTPTVPSTPHIFPPNLQPRGT</sequence>
<dbReference type="OrthoDB" id="3225452at2759"/>
<feature type="signal peptide" evidence="1">
    <location>
        <begin position="1"/>
        <end position="20"/>
    </location>
</feature>
<accession>A0A5B7H538</accession>
<feature type="chain" id="PRO_5022800620" evidence="1">
    <location>
        <begin position="21"/>
        <end position="210"/>
    </location>
</feature>
<gene>
    <name evidence="2" type="primary">pax6_1</name>
    <name evidence="2" type="ORF">E2C01_058082</name>
</gene>
<dbReference type="EMBL" id="VSRR010021479">
    <property type="protein sequence ID" value="MPC63974.1"/>
    <property type="molecule type" value="Genomic_DNA"/>
</dbReference>
<evidence type="ECO:0000313" key="3">
    <source>
        <dbReference type="Proteomes" id="UP000324222"/>
    </source>
</evidence>
<keyword evidence="3" id="KW-1185">Reference proteome</keyword>
<reference evidence="2 3" key="1">
    <citation type="submission" date="2019-05" db="EMBL/GenBank/DDBJ databases">
        <title>Another draft genome of Portunus trituberculatus and its Hox gene families provides insights of decapod evolution.</title>
        <authorList>
            <person name="Jeong J.-H."/>
            <person name="Song I."/>
            <person name="Kim S."/>
            <person name="Choi T."/>
            <person name="Kim D."/>
            <person name="Ryu S."/>
            <person name="Kim W."/>
        </authorList>
    </citation>
    <scope>NUCLEOTIDE SEQUENCE [LARGE SCALE GENOMIC DNA]</scope>
    <source>
        <tissue evidence="2">Muscle</tissue>
    </source>
</reference>
<evidence type="ECO:0000256" key="1">
    <source>
        <dbReference type="SAM" id="SignalP"/>
    </source>
</evidence>
<dbReference type="Proteomes" id="UP000324222">
    <property type="component" value="Unassembled WGS sequence"/>
</dbReference>
<name>A0A5B7H538_PORTR</name>
<evidence type="ECO:0000313" key="2">
    <source>
        <dbReference type="EMBL" id="MPC63974.1"/>
    </source>
</evidence>
<organism evidence="2 3">
    <name type="scientific">Portunus trituberculatus</name>
    <name type="common">Swimming crab</name>
    <name type="synonym">Neptunus trituberculatus</name>
    <dbReference type="NCBI Taxonomy" id="210409"/>
    <lineage>
        <taxon>Eukaryota</taxon>
        <taxon>Metazoa</taxon>
        <taxon>Ecdysozoa</taxon>
        <taxon>Arthropoda</taxon>
        <taxon>Crustacea</taxon>
        <taxon>Multicrustacea</taxon>
        <taxon>Malacostraca</taxon>
        <taxon>Eumalacostraca</taxon>
        <taxon>Eucarida</taxon>
        <taxon>Decapoda</taxon>
        <taxon>Pleocyemata</taxon>
        <taxon>Brachyura</taxon>
        <taxon>Eubrachyura</taxon>
        <taxon>Portunoidea</taxon>
        <taxon>Portunidae</taxon>
        <taxon>Portuninae</taxon>
        <taxon>Portunus</taxon>
    </lineage>
</organism>
<comment type="caution">
    <text evidence="2">The sequence shown here is derived from an EMBL/GenBank/DDBJ whole genome shotgun (WGS) entry which is preliminary data.</text>
</comment>